<dbReference type="Proteomes" id="UP000240904">
    <property type="component" value="Unassembled WGS sequence"/>
</dbReference>
<evidence type="ECO:0000313" key="2">
    <source>
        <dbReference type="Proteomes" id="UP000240904"/>
    </source>
</evidence>
<sequence>MKVMKISWADLCGYGEWLSSPAAIKFANDDYTHVETLGEIVKCEISYTDDGTPQVGLGELMN</sequence>
<dbReference type="RefSeq" id="WP_107282701.1">
    <property type="nucleotide sequence ID" value="NZ_PYMC01000003.1"/>
</dbReference>
<organism evidence="1 2">
    <name type="scientific">Photobacterium lipolyticum</name>
    <dbReference type="NCBI Taxonomy" id="266810"/>
    <lineage>
        <taxon>Bacteria</taxon>
        <taxon>Pseudomonadati</taxon>
        <taxon>Pseudomonadota</taxon>
        <taxon>Gammaproteobacteria</taxon>
        <taxon>Vibrionales</taxon>
        <taxon>Vibrionaceae</taxon>
        <taxon>Photobacterium</taxon>
    </lineage>
</organism>
<protein>
    <submittedName>
        <fullName evidence="1">Uncharacterized protein</fullName>
    </submittedName>
</protein>
<dbReference type="AlphaFoldDB" id="A0A2T3N1Y1"/>
<name>A0A2T3N1Y1_9GAMM</name>
<accession>A0A2T3N1Y1</accession>
<reference evidence="1 2" key="1">
    <citation type="submission" date="2018-03" db="EMBL/GenBank/DDBJ databases">
        <title>Whole genome sequencing of Histamine producing bacteria.</title>
        <authorList>
            <person name="Butler K."/>
        </authorList>
    </citation>
    <scope>NUCLEOTIDE SEQUENCE [LARGE SCALE GENOMIC DNA]</scope>
    <source>
        <strain evidence="1 2">DSM 16190</strain>
    </source>
</reference>
<comment type="caution">
    <text evidence="1">The sequence shown here is derived from an EMBL/GenBank/DDBJ whole genome shotgun (WGS) entry which is preliminary data.</text>
</comment>
<proteinExistence type="predicted"/>
<dbReference type="EMBL" id="PYMC01000003">
    <property type="protein sequence ID" value="PSW06322.1"/>
    <property type="molecule type" value="Genomic_DNA"/>
</dbReference>
<keyword evidence="2" id="KW-1185">Reference proteome</keyword>
<gene>
    <name evidence="1" type="ORF">C9I89_07395</name>
</gene>
<dbReference type="OrthoDB" id="5817153at2"/>
<evidence type="ECO:0000313" key="1">
    <source>
        <dbReference type="EMBL" id="PSW06322.1"/>
    </source>
</evidence>